<sequence>MKVLHVINSLHTGGAEKLIISILPSLVQGKFQVDLLLLNGERTPFFEELQKKSNIRIEFLGKSFYNPFYIFKLIPYLKRYELIHVHLFPSMYFVALAKLLSFSKTTLIFTEHSTSNRRLQSWVFRPLERVIYSMYTAIICISESVKITLQNKMGAADSKYKVINNGIQIGCINEAVAHDRSLFGFGNQDKLMCMVAAFRQEKDQDTVVRSLQLLPQQFKLLFIGEGERFEAVKQLAIALGVSERVTFLGIRTDIYSLIKMCDIAILSSHWEGFGLAAAEAMACGIPTIASNVNGLAQVVSGGGLLFEKGNIAELAEQILSLDDPIFYCNIREKGLQRSQNYDLETTVHQLINLYNTLKYKL</sequence>
<dbReference type="PANTHER" id="PTHR12526">
    <property type="entry name" value="GLYCOSYLTRANSFERASE"/>
    <property type="match status" value="1"/>
</dbReference>
<dbReference type="AlphaFoldDB" id="A0A420ALU3"/>
<dbReference type="OrthoDB" id="7560678at2"/>
<evidence type="ECO:0000313" key="4">
    <source>
        <dbReference type="Proteomes" id="UP000286246"/>
    </source>
</evidence>
<dbReference type="InterPro" id="IPR001296">
    <property type="entry name" value="Glyco_trans_1"/>
</dbReference>
<comment type="caution">
    <text evidence="3">The sequence shown here is derived from an EMBL/GenBank/DDBJ whole genome shotgun (WGS) entry which is preliminary data.</text>
</comment>
<dbReference type="SUPFAM" id="SSF53756">
    <property type="entry name" value="UDP-Glycosyltransferase/glycogen phosphorylase"/>
    <property type="match status" value="1"/>
</dbReference>
<name>A0A420ALU3_SPHD1</name>
<dbReference type="RefSeq" id="WP_120261153.1">
    <property type="nucleotide sequence ID" value="NZ_RAPY01000005.1"/>
</dbReference>
<dbReference type="CDD" id="cd03811">
    <property type="entry name" value="GT4_GT28_WabH-like"/>
    <property type="match status" value="1"/>
</dbReference>
<protein>
    <submittedName>
        <fullName evidence="3">Glycosyltransferase involved in cell wall biosynthesis</fullName>
    </submittedName>
</protein>
<dbReference type="Pfam" id="PF00534">
    <property type="entry name" value="Glycos_transf_1"/>
    <property type="match status" value="1"/>
</dbReference>
<accession>A0A420ALU3</accession>
<dbReference type="EMBL" id="RAPY01000005">
    <property type="protein sequence ID" value="RKE45407.1"/>
    <property type="molecule type" value="Genomic_DNA"/>
</dbReference>
<evidence type="ECO:0000313" key="3">
    <source>
        <dbReference type="EMBL" id="RKE45407.1"/>
    </source>
</evidence>
<dbReference type="GO" id="GO:0016757">
    <property type="term" value="F:glycosyltransferase activity"/>
    <property type="evidence" value="ECO:0007669"/>
    <property type="project" value="InterPro"/>
</dbReference>
<dbReference type="InterPro" id="IPR028098">
    <property type="entry name" value="Glyco_trans_4-like_N"/>
</dbReference>
<evidence type="ECO:0000259" key="1">
    <source>
        <dbReference type="Pfam" id="PF00534"/>
    </source>
</evidence>
<proteinExistence type="predicted"/>
<reference evidence="3 4" key="1">
    <citation type="submission" date="2018-09" db="EMBL/GenBank/DDBJ databases">
        <title>Genomic Encyclopedia of Type Strains, Phase III (KMG-III): the genomes of soil and plant-associated and newly described type strains.</title>
        <authorList>
            <person name="Whitman W."/>
        </authorList>
    </citation>
    <scope>NUCLEOTIDE SEQUENCE [LARGE SCALE GENOMIC DNA]</scope>
    <source>
        <strain evidence="3 4">CECT 7938</strain>
    </source>
</reference>
<dbReference type="Gene3D" id="3.40.50.2000">
    <property type="entry name" value="Glycogen Phosphorylase B"/>
    <property type="match status" value="2"/>
</dbReference>
<evidence type="ECO:0000259" key="2">
    <source>
        <dbReference type="Pfam" id="PF13439"/>
    </source>
</evidence>
<gene>
    <name evidence="3" type="ORF">DFQ12_4480</name>
</gene>
<dbReference type="Pfam" id="PF13439">
    <property type="entry name" value="Glyco_transf_4"/>
    <property type="match status" value="1"/>
</dbReference>
<dbReference type="PANTHER" id="PTHR12526:SF630">
    <property type="entry name" value="GLYCOSYLTRANSFERASE"/>
    <property type="match status" value="1"/>
</dbReference>
<keyword evidence="4" id="KW-1185">Reference proteome</keyword>
<organism evidence="3 4">
    <name type="scientific">Sphingobacterium detergens</name>
    <dbReference type="NCBI Taxonomy" id="1145106"/>
    <lineage>
        <taxon>Bacteria</taxon>
        <taxon>Pseudomonadati</taxon>
        <taxon>Bacteroidota</taxon>
        <taxon>Sphingobacteriia</taxon>
        <taxon>Sphingobacteriales</taxon>
        <taxon>Sphingobacteriaceae</taxon>
        <taxon>Sphingobacterium</taxon>
    </lineage>
</organism>
<dbReference type="Proteomes" id="UP000286246">
    <property type="component" value="Unassembled WGS sequence"/>
</dbReference>
<feature type="domain" description="Glycosyltransferase subfamily 4-like N-terminal" evidence="2">
    <location>
        <begin position="13"/>
        <end position="168"/>
    </location>
</feature>
<keyword evidence="3" id="KW-0808">Transferase</keyword>
<feature type="domain" description="Glycosyl transferase family 1" evidence="1">
    <location>
        <begin position="185"/>
        <end position="321"/>
    </location>
</feature>